<keyword evidence="3" id="KW-1185">Reference proteome</keyword>
<evidence type="ECO:0000313" key="3">
    <source>
        <dbReference type="Proteomes" id="UP000314294"/>
    </source>
</evidence>
<evidence type="ECO:0000313" key="2">
    <source>
        <dbReference type="EMBL" id="TNN88389.1"/>
    </source>
</evidence>
<feature type="compositionally biased region" description="Polar residues" evidence="1">
    <location>
        <begin position="19"/>
        <end position="28"/>
    </location>
</feature>
<dbReference type="Proteomes" id="UP000314294">
    <property type="component" value="Unassembled WGS sequence"/>
</dbReference>
<protein>
    <submittedName>
        <fullName evidence="2">Uncharacterized protein</fullName>
    </submittedName>
</protein>
<proteinExistence type="predicted"/>
<comment type="caution">
    <text evidence="2">The sequence shown here is derived from an EMBL/GenBank/DDBJ whole genome shotgun (WGS) entry which is preliminary data.</text>
</comment>
<feature type="compositionally biased region" description="Polar residues" evidence="1">
    <location>
        <begin position="39"/>
        <end position="55"/>
    </location>
</feature>
<feature type="region of interest" description="Disordered" evidence="1">
    <location>
        <begin position="71"/>
        <end position="142"/>
    </location>
</feature>
<gene>
    <name evidence="2" type="ORF">EYF80_001171</name>
</gene>
<feature type="compositionally biased region" description="Basic and acidic residues" evidence="1">
    <location>
        <begin position="79"/>
        <end position="96"/>
    </location>
</feature>
<dbReference type="EMBL" id="SRLO01000005">
    <property type="protein sequence ID" value="TNN88389.1"/>
    <property type="molecule type" value="Genomic_DNA"/>
</dbReference>
<evidence type="ECO:0000256" key="1">
    <source>
        <dbReference type="SAM" id="MobiDB-lite"/>
    </source>
</evidence>
<dbReference type="AlphaFoldDB" id="A0A4Z2JDT7"/>
<reference evidence="2 3" key="1">
    <citation type="submission" date="2019-03" db="EMBL/GenBank/DDBJ databases">
        <title>First draft genome of Liparis tanakae, snailfish: a comprehensive survey of snailfish specific genes.</title>
        <authorList>
            <person name="Kim W."/>
            <person name="Song I."/>
            <person name="Jeong J.-H."/>
            <person name="Kim D."/>
            <person name="Kim S."/>
            <person name="Ryu S."/>
            <person name="Song J.Y."/>
            <person name="Lee S.K."/>
        </authorList>
    </citation>
    <scope>NUCLEOTIDE SEQUENCE [LARGE SCALE GENOMIC DNA]</scope>
    <source>
        <tissue evidence="2">Muscle</tissue>
    </source>
</reference>
<organism evidence="2 3">
    <name type="scientific">Liparis tanakae</name>
    <name type="common">Tanaka's snailfish</name>
    <dbReference type="NCBI Taxonomy" id="230148"/>
    <lineage>
        <taxon>Eukaryota</taxon>
        <taxon>Metazoa</taxon>
        <taxon>Chordata</taxon>
        <taxon>Craniata</taxon>
        <taxon>Vertebrata</taxon>
        <taxon>Euteleostomi</taxon>
        <taxon>Actinopterygii</taxon>
        <taxon>Neopterygii</taxon>
        <taxon>Teleostei</taxon>
        <taxon>Neoteleostei</taxon>
        <taxon>Acanthomorphata</taxon>
        <taxon>Eupercaria</taxon>
        <taxon>Perciformes</taxon>
        <taxon>Cottioidei</taxon>
        <taxon>Cottales</taxon>
        <taxon>Liparidae</taxon>
        <taxon>Liparis</taxon>
    </lineage>
</organism>
<feature type="region of interest" description="Disordered" evidence="1">
    <location>
        <begin position="1"/>
        <end position="55"/>
    </location>
</feature>
<name>A0A4Z2JDT7_9TELE</name>
<sequence>MSNSTLVQNAGGLERSKQADNTPHTLKTTPPRLIKKLQIRNTDSSRVPANTSQQLNEKRAELALIVLVSLPDSEEAGEDASKLKQSREASPLERGHGSALSARLQVSSTRDRMEESGELCRATAEQASGNMSGKIEGREGQG</sequence>
<accession>A0A4Z2JDT7</accession>